<dbReference type="RefSeq" id="WP_263339700.1">
    <property type="nucleotide sequence ID" value="NZ_JAGSYH010000005.1"/>
</dbReference>
<dbReference type="Proteomes" id="UP001596091">
    <property type="component" value="Unassembled WGS sequence"/>
</dbReference>
<dbReference type="InterPro" id="IPR013324">
    <property type="entry name" value="RNA_pol_sigma_r3/r4-like"/>
</dbReference>
<evidence type="ECO:0000256" key="2">
    <source>
        <dbReference type="ARBA" id="ARBA00023015"/>
    </source>
</evidence>
<dbReference type="PANTHER" id="PTHR43133">
    <property type="entry name" value="RNA POLYMERASE ECF-TYPE SIGMA FACTO"/>
    <property type="match status" value="1"/>
</dbReference>
<keyword evidence="2" id="KW-0805">Transcription regulation</keyword>
<dbReference type="SUPFAM" id="SSF88659">
    <property type="entry name" value="Sigma3 and sigma4 domains of RNA polymerase sigma factors"/>
    <property type="match status" value="1"/>
</dbReference>
<comment type="similarity">
    <text evidence="1">Belongs to the sigma-70 factor family. ECF subfamily.</text>
</comment>
<dbReference type="Gene3D" id="1.10.1740.10">
    <property type="match status" value="1"/>
</dbReference>
<evidence type="ECO:0000259" key="8">
    <source>
        <dbReference type="Pfam" id="PF08281"/>
    </source>
</evidence>
<protein>
    <submittedName>
        <fullName evidence="9">RNA polymerase sigma factor</fullName>
    </submittedName>
</protein>
<dbReference type="InterPro" id="IPR013249">
    <property type="entry name" value="RNA_pol_sigma70_r4_t2"/>
</dbReference>
<dbReference type="InterPro" id="IPR036388">
    <property type="entry name" value="WH-like_DNA-bd_sf"/>
</dbReference>
<name>A0ABW1EFS9_9BACT</name>
<keyword evidence="10" id="KW-1185">Reference proteome</keyword>
<dbReference type="Pfam" id="PF04542">
    <property type="entry name" value="Sigma70_r2"/>
    <property type="match status" value="1"/>
</dbReference>
<gene>
    <name evidence="9" type="ORF">ACFPT7_12810</name>
</gene>
<dbReference type="NCBIfam" id="TIGR02937">
    <property type="entry name" value="sigma70-ECF"/>
    <property type="match status" value="1"/>
</dbReference>
<dbReference type="Gene3D" id="1.10.10.10">
    <property type="entry name" value="Winged helix-like DNA-binding domain superfamily/Winged helix DNA-binding domain"/>
    <property type="match status" value="1"/>
</dbReference>
<feature type="domain" description="RNA polymerase sigma-70 region 2" evidence="7">
    <location>
        <begin position="14"/>
        <end position="77"/>
    </location>
</feature>
<dbReference type="PANTHER" id="PTHR43133:SF8">
    <property type="entry name" value="RNA POLYMERASE SIGMA FACTOR HI_1459-RELATED"/>
    <property type="match status" value="1"/>
</dbReference>
<feature type="domain" description="RNA polymerase sigma factor 70 region 4 type 2" evidence="8">
    <location>
        <begin position="111"/>
        <end position="156"/>
    </location>
</feature>
<dbReference type="InterPro" id="IPR007627">
    <property type="entry name" value="RNA_pol_sigma70_r2"/>
</dbReference>
<feature type="region of interest" description="Disordered" evidence="6">
    <location>
        <begin position="84"/>
        <end position="106"/>
    </location>
</feature>
<evidence type="ECO:0000256" key="3">
    <source>
        <dbReference type="ARBA" id="ARBA00023082"/>
    </source>
</evidence>
<evidence type="ECO:0000256" key="4">
    <source>
        <dbReference type="ARBA" id="ARBA00023125"/>
    </source>
</evidence>
<dbReference type="InterPro" id="IPR014284">
    <property type="entry name" value="RNA_pol_sigma-70_dom"/>
</dbReference>
<reference evidence="10" key="1">
    <citation type="journal article" date="2019" name="Int. J. Syst. Evol. Microbiol.">
        <title>The Global Catalogue of Microorganisms (GCM) 10K type strain sequencing project: providing services to taxonomists for standard genome sequencing and annotation.</title>
        <authorList>
            <consortium name="The Broad Institute Genomics Platform"/>
            <consortium name="The Broad Institute Genome Sequencing Center for Infectious Disease"/>
            <person name="Wu L."/>
            <person name="Ma J."/>
        </authorList>
    </citation>
    <scope>NUCLEOTIDE SEQUENCE [LARGE SCALE GENOMIC DNA]</scope>
    <source>
        <strain evidence="10">JCM 4087</strain>
    </source>
</reference>
<organism evidence="9 10">
    <name type="scientific">Acidicapsa dinghuensis</name>
    <dbReference type="NCBI Taxonomy" id="2218256"/>
    <lineage>
        <taxon>Bacteria</taxon>
        <taxon>Pseudomonadati</taxon>
        <taxon>Acidobacteriota</taxon>
        <taxon>Terriglobia</taxon>
        <taxon>Terriglobales</taxon>
        <taxon>Acidobacteriaceae</taxon>
        <taxon>Acidicapsa</taxon>
    </lineage>
</organism>
<sequence length="174" mass="19022">MSLPMAREGLSQLFCEHYRRVLSAAYRITGSMADAEDIAQTVFLRIASVDSPPSASAGSYLYRGAINGALDLLRHRKAAPASPLEDAEGIVSSTPGSSPEAEASSRELGDLLRTAVSELPPRGAEMFILRYVEELGNRDIAALMGTSQAVVAVTLHNMRFRLKKRLTEMDRERR</sequence>
<evidence type="ECO:0000259" key="7">
    <source>
        <dbReference type="Pfam" id="PF04542"/>
    </source>
</evidence>
<proteinExistence type="inferred from homology"/>
<dbReference type="InterPro" id="IPR039425">
    <property type="entry name" value="RNA_pol_sigma-70-like"/>
</dbReference>
<keyword evidence="4" id="KW-0238">DNA-binding</keyword>
<evidence type="ECO:0000256" key="6">
    <source>
        <dbReference type="SAM" id="MobiDB-lite"/>
    </source>
</evidence>
<keyword evidence="5" id="KW-0804">Transcription</keyword>
<accession>A0ABW1EFS9</accession>
<evidence type="ECO:0000256" key="1">
    <source>
        <dbReference type="ARBA" id="ARBA00010641"/>
    </source>
</evidence>
<keyword evidence="3" id="KW-0731">Sigma factor</keyword>
<dbReference type="EMBL" id="JBHSPH010000003">
    <property type="protein sequence ID" value="MFC5863179.1"/>
    <property type="molecule type" value="Genomic_DNA"/>
</dbReference>
<evidence type="ECO:0000313" key="9">
    <source>
        <dbReference type="EMBL" id="MFC5863179.1"/>
    </source>
</evidence>
<dbReference type="Pfam" id="PF08281">
    <property type="entry name" value="Sigma70_r4_2"/>
    <property type="match status" value="1"/>
</dbReference>
<evidence type="ECO:0000256" key="5">
    <source>
        <dbReference type="ARBA" id="ARBA00023163"/>
    </source>
</evidence>
<dbReference type="SUPFAM" id="SSF88946">
    <property type="entry name" value="Sigma2 domain of RNA polymerase sigma factors"/>
    <property type="match status" value="1"/>
</dbReference>
<dbReference type="InterPro" id="IPR013325">
    <property type="entry name" value="RNA_pol_sigma_r2"/>
</dbReference>
<comment type="caution">
    <text evidence="9">The sequence shown here is derived from an EMBL/GenBank/DDBJ whole genome shotgun (WGS) entry which is preliminary data.</text>
</comment>
<evidence type="ECO:0000313" key="10">
    <source>
        <dbReference type="Proteomes" id="UP001596091"/>
    </source>
</evidence>